<evidence type="ECO:0000256" key="5">
    <source>
        <dbReference type="ARBA" id="ARBA00022490"/>
    </source>
</evidence>
<evidence type="ECO:0000256" key="10">
    <source>
        <dbReference type="ARBA" id="ARBA00064966"/>
    </source>
</evidence>
<sequence>MKPVVFFSSLLLLLLLVSRSADSRCFCQVTGNLDDCACDVETIDGFNNEQLFPKLQKLLESDYFRFYKVNLNKPCPFWTVTGHCGLRDCAVKPCSPNEVPEGIRSAPHNKYAEEANKQLDECERTQQLGAVDVSLSEETREALRDWSKHDDDAERFCVADDEESPDSQHVDLLLNPERFTGYRGPEAWHIWNNIYEENCFKPYAVKRPLTSDPFHSISGGEVRTFYSWLQGQCVEKRAFYRLISGLHASINIHLSARYLLEDNWFQKWGHNVTEFRQRFDEELTAGEGPKRLRNLYFLYLIELRALAKALPFFQQPSFQLYTGRTKQDQEHKELLLQVLQLTRSFPLHFDETSLFAGDENEAAKLKEDIRLSFLNISRIMDCVGCFKCRLWGKVQTQGLGTALKILFSERQIEALPTSGKQRPSFQLSRQEIVSLLNAFGRISTSIRELKNFRTLLVEDRRSRENSSRSGLILILLVETGTDGDCGVNRRHVAVCGGLTRTIIITAAFFFPLIRRPVSEEEEEEEEERGRSSCTVFRFVPPGRNKNRPTEIKAIFCLDICPSLFLSLLSLFCSRHHSVLELGSSDSFWEPGNYKRTVKRVDDGHRLCNEVVTCFQERAKIEKSYALQLSDWAKRWRGIVEKGPQYGTLEKAWHAFMMAADRLSELHLELRQRLAGEDSEKVRNWQKDAFHKQMIGGFRETKEADDGFRKAQKPWVRKLKEVDLSKKSYHQVKKEEWTATTRETHAKADPTKSQEEVRKFTVRVERCNQEAEKAKERYQKALEELNRCNPRYMEDMEQVFDLTQEAERKRLCFFKGVLLDIHTHLDLSAKEGFKDLYRDLGQTIRAANDADDLRWWRNTHGPGMSMNWPQFEEWSPETSRSISRKVRAGHSEENVVTLTNIVSSAGDNVPPSPITTDTDRTKDYSSEWSDEESPKKVLPNGVGDGEEDEEEEEQVEGVRVRAIYEYIGQEADEISFKAGEELLKLGEEDEQGWCKGRLSSGQVGLYPANYVQQISS</sequence>
<dbReference type="InterPro" id="IPR001452">
    <property type="entry name" value="SH3_domain"/>
</dbReference>
<evidence type="ECO:0000313" key="18">
    <source>
        <dbReference type="EMBL" id="KAG7481951.1"/>
    </source>
</evidence>
<feature type="region of interest" description="Disordered" evidence="14">
    <location>
        <begin position="902"/>
        <end position="955"/>
    </location>
</feature>
<evidence type="ECO:0000256" key="11">
    <source>
        <dbReference type="PROSITE-ProRule" id="PRU00192"/>
    </source>
</evidence>
<keyword evidence="6" id="KW-0597">Phosphoprotein</keyword>
<evidence type="ECO:0000256" key="8">
    <source>
        <dbReference type="ARBA" id="ARBA00023136"/>
    </source>
</evidence>
<keyword evidence="4" id="KW-1003">Cell membrane</keyword>
<dbReference type="PROSITE" id="PS51741">
    <property type="entry name" value="F_BAR"/>
    <property type="match status" value="1"/>
</dbReference>
<dbReference type="GO" id="GO:0005886">
    <property type="term" value="C:plasma membrane"/>
    <property type="evidence" value="ECO:0007669"/>
    <property type="project" value="UniProtKB-SubCell"/>
</dbReference>
<evidence type="ECO:0000256" key="7">
    <source>
        <dbReference type="ARBA" id="ARBA00023054"/>
    </source>
</evidence>
<dbReference type="FunFam" id="2.30.30.40:FF:000014">
    <property type="entry name" value="Kinase C and casein kinase substrate in neurons protein"/>
    <property type="match status" value="1"/>
</dbReference>
<dbReference type="SMART" id="SM00055">
    <property type="entry name" value="FCH"/>
    <property type="match status" value="1"/>
</dbReference>
<evidence type="ECO:0000256" key="2">
    <source>
        <dbReference type="ARBA" id="ARBA00004496"/>
    </source>
</evidence>
<dbReference type="CDD" id="cd07681">
    <property type="entry name" value="F-BAR_PACSIN3"/>
    <property type="match status" value="1"/>
</dbReference>
<comment type="function">
    <text evidence="9">Plays a role in endocytosis and regulates internalization of plasma membrane proteins. Overexpression impairs internalization of SLC2A1/GLUT1 and TRPV4 and increases the levels of SLC2A1/GLUT1 and TRPV4 at the cell membrane. Inhibits the TRPV4 calcium channel activity.</text>
</comment>
<dbReference type="EMBL" id="JAGKHQ010000019">
    <property type="protein sequence ID" value="KAG7481951.1"/>
    <property type="molecule type" value="Genomic_DNA"/>
</dbReference>
<dbReference type="InterPro" id="IPR007266">
    <property type="entry name" value="Ero1"/>
</dbReference>
<gene>
    <name evidence="18" type="ORF">JOB18_008896</name>
</gene>
<keyword evidence="3 11" id="KW-0728">SH3 domain</keyword>
<dbReference type="PANTHER" id="PTHR12613:SF1">
    <property type="entry name" value="ERO1-LIKE PROTEIN ALPHA"/>
    <property type="match status" value="1"/>
</dbReference>
<keyword evidence="5" id="KW-0963">Cytoplasm</keyword>
<dbReference type="InterPro" id="IPR031160">
    <property type="entry name" value="F_BAR_dom"/>
</dbReference>
<evidence type="ECO:0000256" key="6">
    <source>
        <dbReference type="ARBA" id="ARBA00022553"/>
    </source>
</evidence>
<organism evidence="18 19">
    <name type="scientific">Solea senegalensis</name>
    <name type="common">Senegalese sole</name>
    <dbReference type="NCBI Taxonomy" id="28829"/>
    <lineage>
        <taxon>Eukaryota</taxon>
        <taxon>Metazoa</taxon>
        <taxon>Chordata</taxon>
        <taxon>Craniata</taxon>
        <taxon>Vertebrata</taxon>
        <taxon>Euteleostomi</taxon>
        <taxon>Actinopterygii</taxon>
        <taxon>Neopterygii</taxon>
        <taxon>Teleostei</taxon>
        <taxon>Neoteleostei</taxon>
        <taxon>Acanthomorphata</taxon>
        <taxon>Carangaria</taxon>
        <taxon>Pleuronectiformes</taxon>
        <taxon>Pleuronectoidei</taxon>
        <taxon>Soleidae</taxon>
        <taxon>Solea</taxon>
    </lineage>
</organism>
<comment type="subcellular location">
    <subcellularLocation>
        <location evidence="1">Cell membrane</location>
        <topology evidence="1">Peripheral membrane protein</topology>
        <orientation evidence="1">Cytoplasmic side</orientation>
    </subcellularLocation>
    <subcellularLocation>
        <location evidence="2">Cytoplasm</location>
    </subcellularLocation>
</comment>
<reference evidence="18 19" key="1">
    <citation type="journal article" date="2021" name="Sci. Rep.">
        <title>Chromosome anchoring in Senegalese sole (Solea senegalensis) reveals sex-associated markers and genome rearrangements in flatfish.</title>
        <authorList>
            <person name="Guerrero-Cozar I."/>
            <person name="Gomez-Garrido J."/>
            <person name="Berbel C."/>
            <person name="Martinez-Blanch J.F."/>
            <person name="Alioto T."/>
            <person name="Claros M.G."/>
            <person name="Gagnaire P.A."/>
            <person name="Manchado M."/>
        </authorList>
    </citation>
    <scope>NUCLEOTIDE SEQUENCE [LARGE SCALE GENOMIC DNA]</scope>
    <source>
        <strain evidence="18">Sse05_10M</strain>
    </source>
</reference>
<dbReference type="SMART" id="SM00326">
    <property type="entry name" value="SH3"/>
    <property type="match status" value="1"/>
</dbReference>
<keyword evidence="8" id="KW-0472">Membrane</keyword>
<feature type="signal peptide" evidence="15">
    <location>
        <begin position="1"/>
        <end position="23"/>
    </location>
</feature>
<feature type="domain" description="SH3" evidence="16">
    <location>
        <begin position="954"/>
        <end position="1015"/>
    </location>
</feature>
<name>A0AAV6Q4A1_SOLSE</name>
<dbReference type="AlphaFoldDB" id="A0AAV6Q4A1"/>
<dbReference type="GO" id="GO:0005789">
    <property type="term" value="C:endoplasmic reticulum membrane"/>
    <property type="evidence" value="ECO:0007669"/>
    <property type="project" value="TreeGrafter"/>
</dbReference>
<dbReference type="PANTHER" id="PTHR12613">
    <property type="entry name" value="ERO1-RELATED"/>
    <property type="match status" value="1"/>
</dbReference>
<keyword evidence="15" id="KW-0732">Signal</keyword>
<dbReference type="Pfam" id="PF04137">
    <property type="entry name" value="ERO1"/>
    <property type="match status" value="1"/>
</dbReference>
<comment type="subunit">
    <text evidence="10">Homodimer. May form heterooligomers with other PACSINs. Interacts (via SH3 domain) with DNM1, SYNJ1 and WASL. Interacts with TRPV4.</text>
</comment>
<dbReference type="GO" id="GO:0034975">
    <property type="term" value="P:protein folding in endoplasmic reticulum"/>
    <property type="evidence" value="ECO:0007669"/>
    <property type="project" value="InterPro"/>
</dbReference>
<evidence type="ECO:0000313" key="19">
    <source>
        <dbReference type="Proteomes" id="UP000693946"/>
    </source>
</evidence>
<dbReference type="GO" id="GO:0071949">
    <property type="term" value="F:FAD binding"/>
    <property type="evidence" value="ECO:0007669"/>
    <property type="project" value="InterPro"/>
</dbReference>
<evidence type="ECO:0000256" key="9">
    <source>
        <dbReference type="ARBA" id="ARBA00055545"/>
    </source>
</evidence>
<evidence type="ECO:0000259" key="16">
    <source>
        <dbReference type="PROSITE" id="PS50002"/>
    </source>
</evidence>
<evidence type="ECO:0000256" key="12">
    <source>
        <dbReference type="PROSITE-ProRule" id="PRU01077"/>
    </source>
</evidence>
<dbReference type="InterPro" id="IPR001060">
    <property type="entry name" value="FCH_dom"/>
</dbReference>
<evidence type="ECO:0000259" key="17">
    <source>
        <dbReference type="PROSITE" id="PS51741"/>
    </source>
</evidence>
<keyword evidence="19" id="KW-1185">Reference proteome</keyword>
<evidence type="ECO:0000256" key="15">
    <source>
        <dbReference type="SAM" id="SignalP"/>
    </source>
</evidence>
<feature type="compositionally biased region" description="Acidic residues" evidence="14">
    <location>
        <begin position="943"/>
        <end position="954"/>
    </location>
</feature>
<dbReference type="Pfam" id="PF00611">
    <property type="entry name" value="FCH"/>
    <property type="match status" value="1"/>
</dbReference>
<accession>A0AAV6Q4A1</accession>
<dbReference type="Proteomes" id="UP000693946">
    <property type="component" value="Linkage Group LG7"/>
</dbReference>
<feature type="domain" description="F-BAR" evidence="17">
    <location>
        <begin position="581"/>
        <end position="851"/>
    </location>
</feature>
<dbReference type="FunFam" id="1.20.1270.60:FF:000009">
    <property type="entry name" value="Protein kinase C and casein kinase substrate in neurons 2"/>
    <property type="match status" value="1"/>
</dbReference>
<keyword evidence="7 12" id="KW-0175">Coiled coil</keyword>
<protein>
    <submittedName>
        <fullName evidence="18">ERO1 alpha</fullName>
    </submittedName>
</protein>
<proteinExistence type="predicted"/>
<dbReference type="Pfam" id="PF14604">
    <property type="entry name" value="SH3_9"/>
    <property type="match status" value="1"/>
</dbReference>
<evidence type="ECO:0000256" key="4">
    <source>
        <dbReference type="ARBA" id="ARBA00022475"/>
    </source>
</evidence>
<dbReference type="GO" id="GO:0015035">
    <property type="term" value="F:protein-disulfide reductase activity"/>
    <property type="evidence" value="ECO:0007669"/>
    <property type="project" value="InterPro"/>
</dbReference>
<evidence type="ECO:0000256" key="14">
    <source>
        <dbReference type="SAM" id="MobiDB-lite"/>
    </source>
</evidence>
<dbReference type="GO" id="GO:0016972">
    <property type="term" value="F:thiol oxidase activity"/>
    <property type="evidence" value="ECO:0007669"/>
    <property type="project" value="InterPro"/>
</dbReference>
<evidence type="ECO:0000256" key="1">
    <source>
        <dbReference type="ARBA" id="ARBA00004413"/>
    </source>
</evidence>
<comment type="caution">
    <text evidence="18">The sequence shown here is derived from an EMBL/GenBank/DDBJ whole genome shotgun (WGS) entry which is preliminary data.</text>
</comment>
<feature type="coiled-coil region" evidence="13">
    <location>
        <begin position="756"/>
        <end position="787"/>
    </location>
</feature>
<evidence type="ECO:0000256" key="13">
    <source>
        <dbReference type="SAM" id="Coils"/>
    </source>
</evidence>
<feature type="chain" id="PRO_5043484775" evidence="15">
    <location>
        <begin position="24"/>
        <end position="1015"/>
    </location>
</feature>
<dbReference type="PROSITE" id="PS50002">
    <property type="entry name" value="SH3"/>
    <property type="match status" value="1"/>
</dbReference>
<evidence type="ECO:0000256" key="3">
    <source>
        <dbReference type="ARBA" id="ARBA00022443"/>
    </source>
</evidence>